<dbReference type="Gene3D" id="2.40.70.10">
    <property type="entry name" value="Acid Proteases"/>
    <property type="match status" value="1"/>
</dbReference>
<reference evidence="1 2" key="1">
    <citation type="journal article" date="2014" name="Agronomy (Basel)">
        <title>A Draft Genome Sequence for Ensete ventricosum, the Drought-Tolerant Tree Against Hunger.</title>
        <authorList>
            <person name="Harrison J."/>
            <person name="Moore K.A."/>
            <person name="Paszkiewicz K."/>
            <person name="Jones T."/>
            <person name="Grant M."/>
            <person name="Ambacheew D."/>
            <person name="Muzemil S."/>
            <person name="Studholme D.J."/>
        </authorList>
    </citation>
    <scope>NUCLEOTIDE SEQUENCE [LARGE SCALE GENOMIC DNA]</scope>
</reference>
<dbReference type="AlphaFoldDB" id="A0A427A9S7"/>
<comment type="caution">
    <text evidence="1">The sequence shown here is derived from an EMBL/GenBank/DDBJ whole genome shotgun (WGS) entry which is preliminary data.</text>
</comment>
<dbReference type="Proteomes" id="UP000287651">
    <property type="component" value="Unassembled WGS sequence"/>
</dbReference>
<accession>A0A427A9S7</accession>
<organism evidence="1 2">
    <name type="scientific">Ensete ventricosum</name>
    <name type="common">Abyssinian banana</name>
    <name type="synonym">Musa ensete</name>
    <dbReference type="NCBI Taxonomy" id="4639"/>
    <lineage>
        <taxon>Eukaryota</taxon>
        <taxon>Viridiplantae</taxon>
        <taxon>Streptophyta</taxon>
        <taxon>Embryophyta</taxon>
        <taxon>Tracheophyta</taxon>
        <taxon>Spermatophyta</taxon>
        <taxon>Magnoliopsida</taxon>
        <taxon>Liliopsida</taxon>
        <taxon>Zingiberales</taxon>
        <taxon>Musaceae</taxon>
        <taxon>Ensete</taxon>
    </lineage>
</organism>
<protein>
    <submittedName>
        <fullName evidence="1">Uncharacterized protein</fullName>
    </submittedName>
</protein>
<proteinExistence type="predicted"/>
<name>A0A427A9S7_ENSVE</name>
<sequence>MSLSTTRRPTETVRWAKKAYAQTIMEKHLRRKDEPEYPDHDDALVVSVCIVNPRVKRVKIDTRGDSITPLGMVVLPVTIGSKTMIVTFMVVNLSSMYNVILGRSVLKKMRVIVSTYHRAMKFLTQVGIREVRSDPREFKQYDLATIMLPKKLKHGLNHSPFDRPLVDPREVAKTLHQLELMEWTLEVPLNKHRPAQVMKIVSMLLDKY</sequence>
<dbReference type="PANTHER" id="PTHR33240">
    <property type="entry name" value="OS08G0508500 PROTEIN"/>
    <property type="match status" value="1"/>
</dbReference>
<evidence type="ECO:0000313" key="1">
    <source>
        <dbReference type="EMBL" id="RRT72961.1"/>
    </source>
</evidence>
<evidence type="ECO:0000313" key="2">
    <source>
        <dbReference type="Proteomes" id="UP000287651"/>
    </source>
</evidence>
<dbReference type="InterPro" id="IPR021109">
    <property type="entry name" value="Peptidase_aspartic_dom_sf"/>
</dbReference>
<gene>
    <name evidence="1" type="ORF">B296_00022563</name>
</gene>
<dbReference type="EMBL" id="AMZH03003238">
    <property type="protein sequence ID" value="RRT72961.1"/>
    <property type="molecule type" value="Genomic_DNA"/>
</dbReference>
<dbReference type="SUPFAM" id="SSF50630">
    <property type="entry name" value="Acid proteases"/>
    <property type="match status" value="1"/>
</dbReference>
<dbReference type="PANTHER" id="PTHR33240:SF8">
    <property type="entry name" value="OS03G0439900 PROTEIN"/>
    <property type="match status" value="1"/>
</dbReference>